<dbReference type="PATRIC" id="fig|39777.7.peg.1923"/>
<dbReference type="RefSeq" id="WP_060807996.1">
    <property type="nucleotide sequence ID" value="NZ_KQ958138.1"/>
</dbReference>
<gene>
    <name evidence="2" type="ORF">HMPREF3233_01954</name>
</gene>
<accession>A0A133RZJ4</accession>
<protein>
    <submittedName>
        <fullName evidence="2">Uncharacterized protein</fullName>
    </submittedName>
</protein>
<reference evidence="2 3" key="1">
    <citation type="submission" date="2016-01" db="EMBL/GenBank/DDBJ databases">
        <authorList>
            <person name="Oliw E.H."/>
        </authorList>
    </citation>
    <scope>NUCLEOTIDE SEQUENCE [LARGE SCALE GENOMIC DNA]</scope>
    <source>
        <strain evidence="2 3">CMW7756B</strain>
    </source>
</reference>
<feature type="chain" id="PRO_5007459105" evidence="1">
    <location>
        <begin position="23"/>
        <end position="411"/>
    </location>
</feature>
<feature type="signal peptide" evidence="1">
    <location>
        <begin position="1"/>
        <end position="22"/>
    </location>
</feature>
<evidence type="ECO:0000256" key="1">
    <source>
        <dbReference type="SAM" id="SignalP"/>
    </source>
</evidence>
<dbReference type="AlphaFoldDB" id="A0A133RZJ4"/>
<dbReference type="Proteomes" id="UP000070226">
    <property type="component" value="Unassembled WGS sequence"/>
</dbReference>
<evidence type="ECO:0000313" key="3">
    <source>
        <dbReference type="Proteomes" id="UP000070226"/>
    </source>
</evidence>
<comment type="caution">
    <text evidence="2">The sequence shown here is derived from an EMBL/GenBank/DDBJ whole genome shotgun (WGS) entry which is preliminary data.</text>
</comment>
<evidence type="ECO:0000313" key="2">
    <source>
        <dbReference type="EMBL" id="KXA61138.1"/>
    </source>
</evidence>
<proteinExistence type="predicted"/>
<organism evidence="2">
    <name type="scientific">Veillonella atypica</name>
    <dbReference type="NCBI Taxonomy" id="39777"/>
    <lineage>
        <taxon>Bacteria</taxon>
        <taxon>Bacillati</taxon>
        <taxon>Bacillota</taxon>
        <taxon>Negativicutes</taxon>
        <taxon>Veillonellales</taxon>
        <taxon>Veillonellaceae</taxon>
        <taxon>Veillonella</taxon>
    </lineage>
</organism>
<sequence length="411" mass="46197">MKLKTILLGVSMALAFTMPINAAQYTVTEGQPPVPGADASIPGNVYQNYRYGNTSKVPDFEIKESLKLRFKEIDDVASEPGMSLANADALKKANIRYMDLLSHDSTVILLHEKGYNAKLTAPIRTVEGIVTPLKREDITSFAIDRYAMASLSGTTETPEQAFNESSAGRKGTFIYPGIRAGTWIITESSKNDNNPMMLAHVIFDDQPNHTYIATLSKFGQSDVVTNLESAMANIVIPSMQSLDTLDSISDLITWENITYRVPKGMVLKTNDTNHSNSNKRVYQGHGMEFVIERGPVTDTESPILAYCNRVLRDYLYASPSLLLQEVPIQSAVVWNNGVPSYLMDQYNSGKKSRMIQLIQDDQYEYNIYLTYEDGKANYNHIELRDIMEYLDFGNAKMLRDTMHQNLIHKKK</sequence>
<name>A0A133RZJ4_9FIRM</name>
<dbReference type="EMBL" id="LRQT01000123">
    <property type="protein sequence ID" value="KXA61138.1"/>
    <property type="molecule type" value="Genomic_DNA"/>
</dbReference>
<keyword evidence="1" id="KW-0732">Signal</keyword>